<reference evidence="1 2" key="1">
    <citation type="submission" date="2019-09" db="EMBL/GenBank/DDBJ databases">
        <title>Draft genome sequencing and comparative genomics of hatchery-associated Vibrios.</title>
        <authorList>
            <person name="Kehlet-Delgado H."/>
            <person name="Mueller R.S."/>
        </authorList>
    </citation>
    <scope>NUCLEOTIDE SEQUENCE [LARGE SCALE GENOMIC DNA]</scope>
    <source>
        <strain evidence="1 2">081416A</strain>
    </source>
</reference>
<proteinExistence type="predicted"/>
<dbReference type="RefSeq" id="WP_025443214.1">
    <property type="nucleotide sequence ID" value="NZ_JAGDLQ010000012.1"/>
</dbReference>
<gene>
    <name evidence="1" type="ORF">F0254_20575</name>
</gene>
<dbReference type="AlphaFoldDB" id="A0A7Y4F0B5"/>
<protein>
    <submittedName>
        <fullName evidence="1">Uncharacterized protein</fullName>
    </submittedName>
</protein>
<sequence length="133" mass="15634">MANEYKNLFERFESTVEEGISLGRVPFVGEVTVHSVREFYDTDEIACEEQWSNLMDSESISPLVTIEDILNGEDLRYLLEEEALTSFQNGQFKQFKNQIENLNDLDDFLDYLKENSELEEEVKILRWLVLNQI</sequence>
<evidence type="ECO:0000313" key="1">
    <source>
        <dbReference type="EMBL" id="NOI11234.1"/>
    </source>
</evidence>
<evidence type="ECO:0000313" key="2">
    <source>
        <dbReference type="Proteomes" id="UP000532247"/>
    </source>
</evidence>
<accession>A0A7Y4F0B5</accession>
<comment type="caution">
    <text evidence="1">The sequence shown here is derived from an EMBL/GenBank/DDBJ whole genome shotgun (WGS) entry which is preliminary data.</text>
</comment>
<dbReference type="Proteomes" id="UP000532247">
    <property type="component" value="Unassembled WGS sequence"/>
</dbReference>
<organism evidence="1 2">
    <name type="scientific">Vibrio alginolyticus</name>
    <dbReference type="NCBI Taxonomy" id="663"/>
    <lineage>
        <taxon>Bacteria</taxon>
        <taxon>Pseudomonadati</taxon>
        <taxon>Pseudomonadota</taxon>
        <taxon>Gammaproteobacteria</taxon>
        <taxon>Vibrionales</taxon>
        <taxon>Vibrionaceae</taxon>
        <taxon>Vibrio</taxon>
    </lineage>
</organism>
<dbReference type="EMBL" id="VTYF01000015">
    <property type="protein sequence ID" value="NOI11234.1"/>
    <property type="molecule type" value="Genomic_DNA"/>
</dbReference>
<name>A0A7Y4F0B5_VIBAL</name>